<dbReference type="GO" id="GO:0042121">
    <property type="term" value="P:alginic acid biosynthetic process"/>
    <property type="evidence" value="ECO:0007669"/>
    <property type="project" value="InterPro"/>
</dbReference>
<evidence type="ECO:0000256" key="7">
    <source>
        <dbReference type="ARBA" id="ARBA00023136"/>
    </source>
</evidence>
<feature type="transmembrane region" description="Helical" evidence="10">
    <location>
        <begin position="83"/>
        <end position="107"/>
    </location>
</feature>
<keyword evidence="4 9" id="KW-0808">Transferase</keyword>
<evidence type="ECO:0000313" key="12">
    <source>
        <dbReference type="Proteomes" id="UP000222310"/>
    </source>
</evidence>
<keyword evidence="6 10" id="KW-1133">Transmembrane helix</keyword>
<feature type="transmembrane region" description="Helical" evidence="10">
    <location>
        <begin position="430"/>
        <end position="448"/>
    </location>
</feature>
<feature type="transmembrane region" description="Helical" evidence="10">
    <location>
        <begin position="157"/>
        <end position="178"/>
    </location>
</feature>
<name>A0A9Q6EM67_NOSLI</name>
<dbReference type="PIRSF" id="PIRSF016636">
    <property type="entry name" value="AlgI_DltB"/>
    <property type="match status" value="1"/>
</dbReference>
<dbReference type="GO" id="GO:0016746">
    <property type="term" value="F:acyltransferase activity"/>
    <property type="evidence" value="ECO:0007669"/>
    <property type="project" value="UniProtKB-KW"/>
</dbReference>
<dbReference type="InterPro" id="IPR028362">
    <property type="entry name" value="AlgI"/>
</dbReference>
<comment type="similarity">
    <text evidence="2 9">Belongs to the membrane-bound acyltransferase family.</text>
</comment>
<organism evidence="11 12">
    <name type="scientific">Nostoc linckia z8</name>
    <dbReference type="NCBI Taxonomy" id="1628746"/>
    <lineage>
        <taxon>Bacteria</taxon>
        <taxon>Bacillati</taxon>
        <taxon>Cyanobacteriota</taxon>
        <taxon>Cyanophyceae</taxon>
        <taxon>Nostocales</taxon>
        <taxon>Nostocaceae</taxon>
        <taxon>Nostoc</taxon>
    </lineage>
</organism>
<sequence>MLFNSFEFLFVFLPITIFGFYGLGSFGLRQAAIIWLTLASFVFYGYWNYGSIILIVSSMIFNYRMGILLGNKYQNNPAKSYSMWVYNLFLYLGIAVNLAILGYYKYANFLIDNFNVFTGAELNLKNIILPLGISFFTFQKIAYLVDSYNGKTRSYSFLDYCLFVIFFPQLIAGPIVHHWEIVPQFANQKIIKFSYENFALGWTIFSLGLFKKVIIADGVSAYSTPIFVAAASGTELDSFEAWRGVLAYTFQLYFDFSGYSDMAIGISRIFGITLPINFDSPYKANSIIDFWRRWHITLSRFLKDYLYIPLGGNRKGETRRYLNLLITMLLGGLWHGASWTFVIWGGLHGCYLIINHLYISMKKYLSWHNNKQSILEILFYRILTFLSVVIAWVFFRSESLDGAIIILQSMMKFNFSSFFHNNLSNLTSNIVFYGFWLPFLLLIVWFAPNTQQILMQYKPTLSSDDSKINHGFLWKPNLLWATSLGLISFIAISKVLEAKASEFLYFQF</sequence>
<evidence type="ECO:0000256" key="8">
    <source>
        <dbReference type="ARBA" id="ARBA00023315"/>
    </source>
</evidence>
<dbReference type="InterPro" id="IPR004299">
    <property type="entry name" value="MBOAT_fam"/>
</dbReference>
<evidence type="ECO:0000256" key="6">
    <source>
        <dbReference type="ARBA" id="ARBA00022989"/>
    </source>
</evidence>
<keyword evidence="3 9" id="KW-1003">Cell membrane</keyword>
<evidence type="ECO:0000313" key="11">
    <source>
        <dbReference type="EMBL" id="PHK04814.1"/>
    </source>
</evidence>
<keyword evidence="8 9" id="KW-0012">Acyltransferase</keyword>
<evidence type="ECO:0000256" key="2">
    <source>
        <dbReference type="ARBA" id="ARBA00010323"/>
    </source>
</evidence>
<keyword evidence="7 9" id="KW-0472">Membrane</keyword>
<dbReference type="Pfam" id="PF03062">
    <property type="entry name" value="MBOAT"/>
    <property type="match status" value="1"/>
</dbReference>
<dbReference type="InterPro" id="IPR051085">
    <property type="entry name" value="MB_O-acyltransferase"/>
</dbReference>
<dbReference type="PANTHER" id="PTHR13285">
    <property type="entry name" value="ACYLTRANSFERASE"/>
    <property type="match status" value="1"/>
</dbReference>
<dbReference type="Proteomes" id="UP000222310">
    <property type="component" value="Unassembled WGS sequence"/>
</dbReference>
<dbReference type="PANTHER" id="PTHR13285:SF23">
    <property type="entry name" value="TEICHOIC ACID D-ALANYLTRANSFERASE"/>
    <property type="match status" value="1"/>
</dbReference>
<comment type="subcellular location">
    <subcellularLocation>
        <location evidence="1">Cell membrane</location>
        <topology evidence="1">Multi-pass membrane protein</topology>
    </subcellularLocation>
</comment>
<feature type="transmembrane region" description="Helical" evidence="10">
    <location>
        <begin position="321"/>
        <end position="337"/>
    </location>
</feature>
<dbReference type="EMBL" id="LAHD01000021">
    <property type="protein sequence ID" value="PHK04814.1"/>
    <property type="molecule type" value="Genomic_DNA"/>
</dbReference>
<evidence type="ECO:0000256" key="10">
    <source>
        <dbReference type="SAM" id="Phobius"/>
    </source>
</evidence>
<protein>
    <submittedName>
        <fullName evidence="11">Alginate O-acetyltransferase</fullName>
    </submittedName>
</protein>
<feature type="transmembrane region" description="Helical" evidence="10">
    <location>
        <begin position="373"/>
        <end position="395"/>
    </location>
</feature>
<feature type="transmembrane region" description="Helical" evidence="10">
    <location>
        <begin position="343"/>
        <end position="361"/>
    </location>
</feature>
<evidence type="ECO:0000256" key="1">
    <source>
        <dbReference type="ARBA" id="ARBA00004651"/>
    </source>
</evidence>
<feature type="transmembrane region" description="Helical" evidence="10">
    <location>
        <begin position="127"/>
        <end position="145"/>
    </location>
</feature>
<evidence type="ECO:0000256" key="9">
    <source>
        <dbReference type="PIRNR" id="PIRNR016636"/>
    </source>
</evidence>
<reference evidence="11 12" key="1">
    <citation type="submission" date="2015-02" db="EMBL/GenBank/DDBJ databases">
        <title>Nostoc linckia genome annotation.</title>
        <authorList>
            <person name="Zhou Z."/>
        </authorList>
    </citation>
    <scope>NUCLEOTIDE SEQUENCE [LARGE SCALE GENOMIC DNA]</scope>
    <source>
        <strain evidence="12">z8</strain>
    </source>
</reference>
<gene>
    <name evidence="11" type="ORF">VF08_09855</name>
</gene>
<evidence type="ECO:0000256" key="3">
    <source>
        <dbReference type="ARBA" id="ARBA00022475"/>
    </source>
</evidence>
<proteinExistence type="inferred from homology"/>
<comment type="caution">
    <text evidence="11">The sequence shown here is derived from an EMBL/GenBank/DDBJ whole genome shotgun (WGS) entry which is preliminary data.</text>
</comment>
<dbReference type="AlphaFoldDB" id="A0A9Q6EM67"/>
<dbReference type="InterPro" id="IPR024194">
    <property type="entry name" value="Ac/AlaTfrase_AlgI/DltB"/>
</dbReference>
<feature type="transmembrane region" description="Helical" evidence="10">
    <location>
        <begin position="6"/>
        <end position="24"/>
    </location>
</feature>
<dbReference type="PIRSF" id="PIRSF500217">
    <property type="entry name" value="AlgI"/>
    <property type="match status" value="1"/>
</dbReference>
<keyword evidence="5 10" id="KW-0812">Transmembrane</keyword>
<evidence type="ECO:0000256" key="5">
    <source>
        <dbReference type="ARBA" id="ARBA00022692"/>
    </source>
</evidence>
<dbReference type="GO" id="GO:0005886">
    <property type="term" value="C:plasma membrane"/>
    <property type="evidence" value="ECO:0007669"/>
    <property type="project" value="UniProtKB-SubCell"/>
</dbReference>
<evidence type="ECO:0000256" key="4">
    <source>
        <dbReference type="ARBA" id="ARBA00022679"/>
    </source>
</evidence>
<accession>A0A9Q6EM67</accession>